<accession>A0A0L0P8A8</accession>
<name>A0A0L0P8A8_CANAR</name>
<dbReference type="AlphaFoldDB" id="A0A0L0P8A8"/>
<reference evidence="2" key="1">
    <citation type="journal article" date="2015" name="BMC Genomics">
        <title>Draft genome of a commonly misdiagnosed multidrug resistant pathogen Candida auris.</title>
        <authorList>
            <person name="Chatterjee S."/>
            <person name="Alampalli S.V."/>
            <person name="Nageshan R.K."/>
            <person name="Chettiar S.T."/>
            <person name="Joshi S."/>
            <person name="Tatu U.S."/>
        </authorList>
    </citation>
    <scope>NUCLEOTIDE SEQUENCE [LARGE SCALE GENOMIC DNA]</scope>
    <source>
        <strain evidence="2">6684</strain>
    </source>
</reference>
<dbReference type="EMBL" id="LGST01000003">
    <property type="protein sequence ID" value="KNE02549.1"/>
    <property type="molecule type" value="Genomic_DNA"/>
</dbReference>
<dbReference type="Proteomes" id="UP000037122">
    <property type="component" value="Unassembled WGS sequence"/>
</dbReference>
<dbReference type="VEuPathDB" id="FungiDB:QG37_00359"/>
<comment type="caution">
    <text evidence="1">The sequence shown here is derived from an EMBL/GenBank/DDBJ whole genome shotgun (WGS) entry which is preliminary data.</text>
</comment>
<sequence>MERWPQSVASVVAVSHHAAAPDLQSNVSSGQFALQAVQAATVMILAADR</sequence>
<gene>
    <name evidence="1" type="ORF">QG37_00359</name>
</gene>
<protein>
    <submittedName>
        <fullName evidence="1">Uncharacterized protein</fullName>
    </submittedName>
</protein>
<organism evidence="1 2">
    <name type="scientific">Candidozyma auris</name>
    <name type="common">Yeast</name>
    <name type="synonym">Candida auris</name>
    <dbReference type="NCBI Taxonomy" id="498019"/>
    <lineage>
        <taxon>Eukaryota</taxon>
        <taxon>Fungi</taxon>
        <taxon>Dikarya</taxon>
        <taxon>Ascomycota</taxon>
        <taxon>Saccharomycotina</taxon>
        <taxon>Pichiomycetes</taxon>
        <taxon>Metschnikowiaceae</taxon>
        <taxon>Candidozyma</taxon>
    </lineage>
</organism>
<evidence type="ECO:0000313" key="1">
    <source>
        <dbReference type="EMBL" id="KNE02549.1"/>
    </source>
</evidence>
<evidence type="ECO:0000313" key="2">
    <source>
        <dbReference type="Proteomes" id="UP000037122"/>
    </source>
</evidence>
<proteinExistence type="predicted"/>